<comment type="caution">
    <text evidence="8">The sequence shown here is derived from an EMBL/GenBank/DDBJ whole genome shotgun (WGS) entry which is preliminary data.</text>
</comment>
<feature type="compositionally biased region" description="Low complexity" evidence="7">
    <location>
        <begin position="9"/>
        <end position="20"/>
    </location>
</feature>
<feature type="region of interest" description="Disordered" evidence="7">
    <location>
        <begin position="550"/>
        <end position="582"/>
    </location>
</feature>
<evidence type="ECO:0000313" key="9">
    <source>
        <dbReference type="Proteomes" id="UP001212997"/>
    </source>
</evidence>
<dbReference type="PANTHER" id="PTHR19918:SF8">
    <property type="entry name" value="FI02843P"/>
    <property type="match status" value="1"/>
</dbReference>
<evidence type="ECO:0000256" key="6">
    <source>
        <dbReference type="PROSITE-ProRule" id="PRU00221"/>
    </source>
</evidence>
<feature type="compositionally biased region" description="Basic and acidic residues" evidence="7">
    <location>
        <begin position="26"/>
        <end position="36"/>
    </location>
</feature>
<dbReference type="InterPro" id="IPR015943">
    <property type="entry name" value="WD40/YVTN_repeat-like_dom_sf"/>
</dbReference>
<keyword evidence="9" id="KW-1185">Reference proteome</keyword>
<dbReference type="GO" id="GO:1990757">
    <property type="term" value="F:ubiquitin ligase activator activity"/>
    <property type="evidence" value="ECO:0007669"/>
    <property type="project" value="TreeGrafter"/>
</dbReference>
<accession>A0AAD5V7A0</accession>
<dbReference type="Proteomes" id="UP001212997">
    <property type="component" value="Unassembled WGS sequence"/>
</dbReference>
<proteinExistence type="predicted"/>
<dbReference type="SUPFAM" id="SSF50978">
    <property type="entry name" value="WD40 repeat-like"/>
    <property type="match status" value="1"/>
</dbReference>
<feature type="compositionally biased region" description="Polar residues" evidence="7">
    <location>
        <begin position="556"/>
        <end position="582"/>
    </location>
</feature>
<evidence type="ECO:0000256" key="5">
    <source>
        <dbReference type="ARBA" id="ARBA00023306"/>
    </source>
</evidence>
<evidence type="ECO:0000256" key="3">
    <source>
        <dbReference type="ARBA" id="ARBA00022737"/>
    </source>
</evidence>
<evidence type="ECO:0000313" key="8">
    <source>
        <dbReference type="EMBL" id="KAJ3487923.1"/>
    </source>
</evidence>
<feature type="region of interest" description="Disordered" evidence="7">
    <location>
        <begin position="1"/>
        <end position="36"/>
    </location>
</feature>
<evidence type="ECO:0000256" key="4">
    <source>
        <dbReference type="ARBA" id="ARBA00022776"/>
    </source>
</evidence>
<dbReference type="EMBL" id="JANAWD010000079">
    <property type="protein sequence ID" value="KAJ3487923.1"/>
    <property type="molecule type" value="Genomic_DNA"/>
</dbReference>
<dbReference type="PANTHER" id="PTHR19918">
    <property type="entry name" value="CELL DIVISION CYCLE 20 CDC20 FIZZY -RELATED"/>
    <property type="match status" value="1"/>
</dbReference>
<dbReference type="PROSITE" id="PS50294">
    <property type="entry name" value="WD_REPEATS_REGION"/>
    <property type="match status" value="1"/>
</dbReference>
<evidence type="ECO:0008006" key="10">
    <source>
        <dbReference type="Google" id="ProtNLM"/>
    </source>
</evidence>
<dbReference type="InterPro" id="IPR033010">
    <property type="entry name" value="Cdc20/Fizzy"/>
</dbReference>
<keyword evidence="1 6" id="KW-0853">WD repeat</keyword>
<dbReference type="SMART" id="SM00320">
    <property type="entry name" value="WD40"/>
    <property type="match status" value="4"/>
</dbReference>
<feature type="region of interest" description="Disordered" evidence="7">
    <location>
        <begin position="516"/>
        <end position="538"/>
    </location>
</feature>
<dbReference type="GO" id="GO:1905786">
    <property type="term" value="P:positive regulation of anaphase-promoting complex-dependent catabolic process"/>
    <property type="evidence" value="ECO:0007669"/>
    <property type="project" value="TreeGrafter"/>
</dbReference>
<dbReference type="GO" id="GO:0051301">
    <property type="term" value="P:cell division"/>
    <property type="evidence" value="ECO:0007669"/>
    <property type="project" value="UniProtKB-KW"/>
</dbReference>
<dbReference type="Gene3D" id="2.130.10.10">
    <property type="entry name" value="YVTN repeat-like/Quinoprotein amine dehydrogenase"/>
    <property type="match status" value="1"/>
</dbReference>
<dbReference type="InterPro" id="IPR001680">
    <property type="entry name" value="WD40_rpt"/>
</dbReference>
<keyword evidence="5" id="KW-0131">Cell cycle</keyword>
<evidence type="ECO:0000256" key="1">
    <source>
        <dbReference type="ARBA" id="ARBA00022574"/>
    </source>
</evidence>
<reference evidence="8" key="1">
    <citation type="submission" date="2022-07" db="EMBL/GenBank/DDBJ databases">
        <title>Genome Sequence of Physisporinus lineatus.</title>
        <authorList>
            <person name="Buettner E."/>
        </authorList>
    </citation>
    <scope>NUCLEOTIDE SEQUENCE</scope>
    <source>
        <strain evidence="8">VT162</strain>
    </source>
</reference>
<dbReference type="GO" id="GO:0031145">
    <property type="term" value="P:anaphase-promoting complex-dependent catabolic process"/>
    <property type="evidence" value="ECO:0007669"/>
    <property type="project" value="TreeGrafter"/>
</dbReference>
<name>A0AAD5V7A0_9APHY</name>
<keyword evidence="4" id="KW-0498">Mitosis</keyword>
<dbReference type="GO" id="GO:0010997">
    <property type="term" value="F:anaphase-promoting complex binding"/>
    <property type="evidence" value="ECO:0007669"/>
    <property type="project" value="InterPro"/>
</dbReference>
<dbReference type="PROSITE" id="PS50082">
    <property type="entry name" value="WD_REPEATS_2"/>
    <property type="match status" value="1"/>
</dbReference>
<keyword evidence="2" id="KW-0132">Cell division</keyword>
<evidence type="ECO:0000256" key="7">
    <source>
        <dbReference type="SAM" id="MobiDB-lite"/>
    </source>
</evidence>
<evidence type="ECO:0000256" key="2">
    <source>
        <dbReference type="ARBA" id="ARBA00022618"/>
    </source>
</evidence>
<dbReference type="AlphaFoldDB" id="A0AAD5V7A0"/>
<gene>
    <name evidence="8" type="ORF">NLI96_g3207</name>
</gene>
<keyword evidence="3" id="KW-0677">Repeat</keyword>
<dbReference type="GO" id="GO:0005680">
    <property type="term" value="C:anaphase-promoting complex"/>
    <property type="evidence" value="ECO:0007669"/>
    <property type="project" value="TreeGrafter"/>
</dbReference>
<dbReference type="Pfam" id="PF00400">
    <property type="entry name" value="WD40"/>
    <property type="match status" value="1"/>
</dbReference>
<sequence>MSFRIPEYPGSSSMSGASPMRLSRKRTIERPEEYGDFKRLKRSTSTSSFNSGIDIDDDLSDISFGHFDPPVSLPNLSASTSASTLTSASTSTPAINITSMSLRRPRISYSPSLSSISLSSARSSPIPTYPHDGFALMRSASLRDFRSNSPMQNIPTPPETSAKYHLRMSKLSIDFTVANDTPNVRDVNMSDAGTIGGGVGVGIPTGSVNGTTHESGGNPTRSVWPVSWSTNNMLVFGRGNRVHFKNFMSHSEEVIQLCKVRSSFGVLRLIECAGGGGKGGYSFGGLGSGSSFSGSSGSGSTAGAGMGVGHTGNQANVVALSTSKGYIQLYDIVTKKPISTFITTGVTNMKWNGPILTVGGPRGAIRHYDTRIQPNATTLKLKEQTKKVTRHQAGISCLAWNVDGSLLASGDESGLVYCWDVRQTVPLDVGEMIQRRKKMQHGGAITALGWCPWSPKLLASGDSALDNTGTIRIWNINNSASSSSASSCNLTGIIPLDAQITSLHWSPHCKELLSTHGPGKELLQPEDGSSGPSDPMIMNEYNSIQQEDDDLLRTPPANSTLSLASTSENQLSPSTPTGNNSISHSVVVHAYPSLRRITSLSSGEVPIAGSCLAPNGQRIVLAFPKEGKLKVWDVWAKAKEVKRHRSVLDISTQIR</sequence>
<feature type="repeat" description="WD" evidence="6">
    <location>
        <begin position="388"/>
        <end position="429"/>
    </location>
</feature>
<dbReference type="InterPro" id="IPR036322">
    <property type="entry name" value="WD40_repeat_dom_sf"/>
</dbReference>
<protein>
    <recommendedName>
        <fullName evidence="10">WD40 repeat-like protein</fullName>
    </recommendedName>
</protein>
<organism evidence="8 9">
    <name type="scientific">Meripilus lineatus</name>
    <dbReference type="NCBI Taxonomy" id="2056292"/>
    <lineage>
        <taxon>Eukaryota</taxon>
        <taxon>Fungi</taxon>
        <taxon>Dikarya</taxon>
        <taxon>Basidiomycota</taxon>
        <taxon>Agaricomycotina</taxon>
        <taxon>Agaricomycetes</taxon>
        <taxon>Polyporales</taxon>
        <taxon>Meripilaceae</taxon>
        <taxon>Meripilus</taxon>
    </lineage>
</organism>